<evidence type="ECO:0000313" key="1">
    <source>
        <dbReference type="EMBL" id="GBP34391.1"/>
    </source>
</evidence>
<accession>A0A4C1V6F5</accession>
<organism evidence="1 2">
    <name type="scientific">Eumeta variegata</name>
    <name type="common">Bagworm moth</name>
    <name type="synonym">Eumeta japonica</name>
    <dbReference type="NCBI Taxonomy" id="151549"/>
    <lineage>
        <taxon>Eukaryota</taxon>
        <taxon>Metazoa</taxon>
        <taxon>Ecdysozoa</taxon>
        <taxon>Arthropoda</taxon>
        <taxon>Hexapoda</taxon>
        <taxon>Insecta</taxon>
        <taxon>Pterygota</taxon>
        <taxon>Neoptera</taxon>
        <taxon>Endopterygota</taxon>
        <taxon>Lepidoptera</taxon>
        <taxon>Glossata</taxon>
        <taxon>Ditrysia</taxon>
        <taxon>Tineoidea</taxon>
        <taxon>Psychidae</taxon>
        <taxon>Oiketicinae</taxon>
        <taxon>Eumeta</taxon>
    </lineage>
</organism>
<dbReference type="Proteomes" id="UP000299102">
    <property type="component" value="Unassembled WGS sequence"/>
</dbReference>
<evidence type="ECO:0000313" key="2">
    <source>
        <dbReference type="Proteomes" id="UP000299102"/>
    </source>
</evidence>
<gene>
    <name evidence="1" type="ORF">EVAR_7444_1</name>
</gene>
<keyword evidence="2" id="KW-1185">Reference proteome</keyword>
<reference evidence="1 2" key="1">
    <citation type="journal article" date="2019" name="Commun. Biol.">
        <title>The bagworm genome reveals a unique fibroin gene that provides high tensile strength.</title>
        <authorList>
            <person name="Kono N."/>
            <person name="Nakamura H."/>
            <person name="Ohtoshi R."/>
            <person name="Tomita M."/>
            <person name="Numata K."/>
            <person name="Arakawa K."/>
        </authorList>
    </citation>
    <scope>NUCLEOTIDE SEQUENCE [LARGE SCALE GENOMIC DNA]</scope>
</reference>
<sequence>MDRINLELLPSGETINRISTANSCRDSSKDVEKKRPELINRKEYPASIHRRDFDNAVDKRQIEINKTFEEECRPPNLRSAKVKLARCPYASPSLHGPQFESMASCDLLSCYRRSFKMYDSHEPTASPACRVQEMKSSRA</sequence>
<name>A0A4C1V6F5_EUMVA</name>
<protein>
    <submittedName>
        <fullName evidence="1">Uncharacterized protein</fullName>
    </submittedName>
</protein>
<comment type="caution">
    <text evidence="1">The sequence shown here is derived from an EMBL/GenBank/DDBJ whole genome shotgun (WGS) entry which is preliminary data.</text>
</comment>
<proteinExistence type="predicted"/>
<dbReference type="AlphaFoldDB" id="A0A4C1V6F5"/>
<dbReference type="EMBL" id="BGZK01000287">
    <property type="protein sequence ID" value="GBP34391.1"/>
    <property type="molecule type" value="Genomic_DNA"/>
</dbReference>